<dbReference type="GO" id="GO:0046872">
    <property type="term" value="F:metal ion binding"/>
    <property type="evidence" value="ECO:0007669"/>
    <property type="project" value="UniProtKB-KW"/>
</dbReference>
<dbReference type="CDD" id="cd07724">
    <property type="entry name" value="POD-like_MBL-fold"/>
    <property type="match status" value="1"/>
</dbReference>
<accession>A0A933L2C3</accession>
<comment type="caution">
    <text evidence="3">The sequence shown here is derived from an EMBL/GenBank/DDBJ whole genome shotgun (WGS) entry which is preliminary data.</text>
</comment>
<dbReference type="InterPro" id="IPR051682">
    <property type="entry name" value="Mito_Persulfide_Diox"/>
</dbReference>
<organism evidence="3 4">
    <name type="scientific">Devosia nanyangense</name>
    <dbReference type="NCBI Taxonomy" id="1228055"/>
    <lineage>
        <taxon>Bacteria</taxon>
        <taxon>Pseudomonadati</taxon>
        <taxon>Pseudomonadota</taxon>
        <taxon>Alphaproteobacteria</taxon>
        <taxon>Hyphomicrobiales</taxon>
        <taxon>Devosiaceae</taxon>
        <taxon>Devosia</taxon>
    </lineage>
</organism>
<dbReference type="InterPro" id="IPR036866">
    <property type="entry name" value="RibonucZ/Hydroxyglut_hydro"/>
</dbReference>
<protein>
    <submittedName>
        <fullName evidence="3">MBL fold metallo-hydrolase</fullName>
    </submittedName>
</protein>
<gene>
    <name evidence="3" type="ORF">HY834_13105</name>
</gene>
<dbReference type="Gene3D" id="3.60.15.10">
    <property type="entry name" value="Ribonuclease Z/Hydroxyacylglutathione hydrolase-like"/>
    <property type="match status" value="1"/>
</dbReference>
<dbReference type="PANTHER" id="PTHR43084:SF1">
    <property type="entry name" value="PERSULFIDE DIOXYGENASE ETHE1, MITOCHONDRIAL"/>
    <property type="match status" value="1"/>
</dbReference>
<keyword evidence="1" id="KW-0479">Metal-binding</keyword>
<evidence type="ECO:0000259" key="2">
    <source>
        <dbReference type="SMART" id="SM00849"/>
    </source>
</evidence>
<proteinExistence type="predicted"/>
<dbReference type="Pfam" id="PF00753">
    <property type="entry name" value="Lactamase_B"/>
    <property type="match status" value="1"/>
</dbReference>
<feature type="domain" description="Metallo-beta-lactamase" evidence="2">
    <location>
        <begin position="12"/>
        <end position="182"/>
    </location>
</feature>
<reference evidence="3" key="1">
    <citation type="submission" date="2020-07" db="EMBL/GenBank/DDBJ databases">
        <title>Huge and variable diversity of episymbiotic CPR bacteria and DPANN archaea in groundwater ecosystems.</title>
        <authorList>
            <person name="He C.Y."/>
            <person name="Keren R."/>
            <person name="Whittaker M."/>
            <person name="Farag I.F."/>
            <person name="Doudna J."/>
            <person name="Cate J.H.D."/>
            <person name="Banfield J.F."/>
        </authorList>
    </citation>
    <scope>NUCLEOTIDE SEQUENCE</scope>
    <source>
        <strain evidence="3">NC_groundwater_1586_Pr3_B-0.1um_66_15</strain>
    </source>
</reference>
<dbReference type="GO" id="GO:0070813">
    <property type="term" value="P:hydrogen sulfide metabolic process"/>
    <property type="evidence" value="ECO:0007669"/>
    <property type="project" value="TreeGrafter"/>
</dbReference>
<dbReference type="SUPFAM" id="SSF56281">
    <property type="entry name" value="Metallo-hydrolase/oxidoreductase"/>
    <property type="match status" value="1"/>
</dbReference>
<dbReference type="GO" id="GO:0050313">
    <property type="term" value="F:sulfur dioxygenase activity"/>
    <property type="evidence" value="ECO:0007669"/>
    <property type="project" value="InterPro"/>
</dbReference>
<dbReference type="AlphaFoldDB" id="A0A933L2C3"/>
<name>A0A933L2C3_9HYPH</name>
<evidence type="ECO:0000313" key="4">
    <source>
        <dbReference type="Proteomes" id="UP000782610"/>
    </source>
</evidence>
<dbReference type="SMART" id="SM00849">
    <property type="entry name" value="Lactamase_B"/>
    <property type="match status" value="1"/>
</dbReference>
<dbReference type="Proteomes" id="UP000782610">
    <property type="component" value="Unassembled WGS sequence"/>
</dbReference>
<evidence type="ECO:0000313" key="3">
    <source>
        <dbReference type="EMBL" id="MBI4922678.1"/>
    </source>
</evidence>
<dbReference type="EMBL" id="JACRAF010000036">
    <property type="protein sequence ID" value="MBI4922678.1"/>
    <property type="molecule type" value="Genomic_DNA"/>
</dbReference>
<dbReference type="PANTHER" id="PTHR43084">
    <property type="entry name" value="PERSULFIDE DIOXYGENASE ETHE1"/>
    <property type="match status" value="1"/>
</dbReference>
<sequence length="246" mass="26934">MIFRPFYYYDTGCAAYLFGCASQAKCAVVDAQERDIDAYIAFAAQKGMAITHVIDTHVHADHVSGGRLLADRVGAVYALHESAEVSFAFEKLHDGQVIELGNTTVKVLHTPGHSEESISLLVTDLRRGPEPWFVLTGDTLFTGSVGRPDLHSRAREFAGKLHASLHDKLMTLPDDIEVYPGHFSGSVCGVGMSGKPSSTIGFEKRWNALLSRSRDEFIDAMSEVPPKPADMERILRLNRGTLETAA</sequence>
<dbReference type="InterPro" id="IPR001279">
    <property type="entry name" value="Metallo-B-lactamas"/>
</dbReference>
<evidence type="ECO:0000256" key="1">
    <source>
        <dbReference type="ARBA" id="ARBA00022723"/>
    </source>
</evidence>
<dbReference type="GO" id="GO:0006749">
    <property type="term" value="P:glutathione metabolic process"/>
    <property type="evidence" value="ECO:0007669"/>
    <property type="project" value="InterPro"/>
</dbReference>
<dbReference type="InterPro" id="IPR044528">
    <property type="entry name" value="POD-like_MBL-fold"/>
</dbReference>